<evidence type="ECO:0000313" key="1">
    <source>
        <dbReference type="EMBL" id="KAL0103373.1"/>
    </source>
</evidence>
<dbReference type="AlphaFoldDB" id="A0AAW2EKR8"/>
<dbReference type="EMBL" id="JADYXP020000021">
    <property type="protein sequence ID" value="KAL0103373.1"/>
    <property type="molecule type" value="Genomic_DNA"/>
</dbReference>
<accession>A0AAW2EKR8</accession>
<sequence>MQNGGNTKIFSVMIMRIKCQPDDIIGKTFVNSDRIKKIGKAVAYLNISFRRHCSLVRNKLFLFNKYYTDFTKSCSRHSVHHNLIHIYIEFNINFSTCELKNKKSNFRTKSLIFRLFIRIIKSPCAVDSELKTKECVSNSSLKKPAPCNVVFCLIFHACEHLPRNINDKRRQKYERCALMLLNKYVK</sequence>
<dbReference type="Proteomes" id="UP001430953">
    <property type="component" value="Unassembled WGS sequence"/>
</dbReference>
<comment type="caution">
    <text evidence="1">The sequence shown here is derived from an EMBL/GenBank/DDBJ whole genome shotgun (WGS) entry which is preliminary data.</text>
</comment>
<name>A0AAW2EKR8_9HYME</name>
<evidence type="ECO:0000313" key="2">
    <source>
        <dbReference type="Proteomes" id="UP001430953"/>
    </source>
</evidence>
<proteinExistence type="predicted"/>
<keyword evidence="2" id="KW-1185">Reference proteome</keyword>
<gene>
    <name evidence="1" type="ORF">PUN28_017558</name>
</gene>
<organism evidence="1 2">
    <name type="scientific">Cardiocondyla obscurior</name>
    <dbReference type="NCBI Taxonomy" id="286306"/>
    <lineage>
        <taxon>Eukaryota</taxon>
        <taxon>Metazoa</taxon>
        <taxon>Ecdysozoa</taxon>
        <taxon>Arthropoda</taxon>
        <taxon>Hexapoda</taxon>
        <taxon>Insecta</taxon>
        <taxon>Pterygota</taxon>
        <taxon>Neoptera</taxon>
        <taxon>Endopterygota</taxon>
        <taxon>Hymenoptera</taxon>
        <taxon>Apocrita</taxon>
        <taxon>Aculeata</taxon>
        <taxon>Formicoidea</taxon>
        <taxon>Formicidae</taxon>
        <taxon>Myrmicinae</taxon>
        <taxon>Cardiocondyla</taxon>
    </lineage>
</organism>
<reference evidence="1 2" key="1">
    <citation type="submission" date="2023-03" db="EMBL/GenBank/DDBJ databases">
        <title>High recombination rates correlate with genetic variation in Cardiocondyla obscurior ants.</title>
        <authorList>
            <person name="Errbii M."/>
        </authorList>
    </citation>
    <scope>NUCLEOTIDE SEQUENCE [LARGE SCALE GENOMIC DNA]</scope>
    <source>
        <strain evidence="1">Alpha-2009</strain>
        <tissue evidence="1">Whole body</tissue>
    </source>
</reference>
<protein>
    <submittedName>
        <fullName evidence="1">Uncharacterized protein</fullName>
    </submittedName>
</protein>